<dbReference type="PANTHER" id="PTHR18895">
    <property type="entry name" value="HEMK METHYLTRANSFERASE"/>
    <property type="match status" value="1"/>
</dbReference>
<evidence type="ECO:0000256" key="3">
    <source>
        <dbReference type="ARBA" id="ARBA00022679"/>
    </source>
</evidence>
<evidence type="ECO:0000256" key="2">
    <source>
        <dbReference type="ARBA" id="ARBA00022603"/>
    </source>
</evidence>
<name>A0ABP6N9T5_9ACTN</name>
<proteinExistence type="predicted"/>
<dbReference type="RefSeq" id="WP_344860279.1">
    <property type="nucleotide sequence ID" value="NZ_BAAAUT010000024.1"/>
</dbReference>
<accession>A0ABP6N9T5</accession>
<dbReference type="NCBIfam" id="TIGR03704">
    <property type="entry name" value="PrmC_rel_meth"/>
    <property type="match status" value="1"/>
</dbReference>
<dbReference type="EMBL" id="BAAAUT010000024">
    <property type="protein sequence ID" value="GAA3138913.1"/>
    <property type="molecule type" value="Genomic_DNA"/>
</dbReference>
<keyword evidence="8" id="KW-1185">Reference proteome</keyword>
<keyword evidence="4" id="KW-0949">S-adenosyl-L-methionine</keyword>
<organism evidence="7 8">
    <name type="scientific">Planomonospora alba</name>
    <dbReference type="NCBI Taxonomy" id="161354"/>
    <lineage>
        <taxon>Bacteria</taxon>
        <taxon>Bacillati</taxon>
        <taxon>Actinomycetota</taxon>
        <taxon>Actinomycetes</taxon>
        <taxon>Streptosporangiales</taxon>
        <taxon>Streptosporangiaceae</taxon>
        <taxon>Planomonospora</taxon>
    </lineage>
</organism>
<dbReference type="Pfam" id="PF05175">
    <property type="entry name" value="MTS"/>
    <property type="match status" value="1"/>
</dbReference>
<dbReference type="Gene3D" id="3.40.50.150">
    <property type="entry name" value="Vaccinia Virus protein VP39"/>
    <property type="match status" value="1"/>
</dbReference>
<evidence type="ECO:0000256" key="5">
    <source>
        <dbReference type="ARBA" id="ARBA00048391"/>
    </source>
</evidence>
<evidence type="ECO:0000256" key="4">
    <source>
        <dbReference type="ARBA" id="ARBA00022691"/>
    </source>
</evidence>
<dbReference type="NCBIfam" id="TIGR00536">
    <property type="entry name" value="hemK_fam"/>
    <property type="match status" value="1"/>
</dbReference>
<keyword evidence="2" id="KW-0489">Methyltransferase</keyword>
<evidence type="ECO:0000259" key="6">
    <source>
        <dbReference type="Pfam" id="PF05175"/>
    </source>
</evidence>
<sequence length="297" mass="30694">MTSPSSLPLSAVVTRLRAAGCVFAEDEAHLIVTTARTPADLAAMVERRAAGLPLEHVLGWAEFCGLRMTVEPGVFVPRRRTEFLVRRAVALARRSAAGSPDRPPSRPPVVVVDLCCGSGAVGAALAAALGRAELHATDIDPAAVRCARRNLAAAGGLVHRGDLYAPLPAALRGRVGLLVASTPYVPSEAIGLLPAEARLHEPRVALDGGADGLDVVRRVAAEAPRWLAPDGFLLVETGRHQAERAAEIVSRSGLVPEVAVSDELDATVVIGTVVVVAVVDAVGTGPRSGPDPGPARP</sequence>
<dbReference type="InterPro" id="IPR007848">
    <property type="entry name" value="Small_mtfrase_dom"/>
</dbReference>
<comment type="catalytic activity">
    <reaction evidence="5">
        <text>L-glutaminyl-[peptide chain release factor] + S-adenosyl-L-methionine = N(5)-methyl-L-glutaminyl-[peptide chain release factor] + S-adenosyl-L-homocysteine + H(+)</text>
        <dbReference type="Rhea" id="RHEA:42896"/>
        <dbReference type="Rhea" id="RHEA-COMP:10271"/>
        <dbReference type="Rhea" id="RHEA-COMP:10272"/>
        <dbReference type="ChEBI" id="CHEBI:15378"/>
        <dbReference type="ChEBI" id="CHEBI:30011"/>
        <dbReference type="ChEBI" id="CHEBI:57856"/>
        <dbReference type="ChEBI" id="CHEBI:59789"/>
        <dbReference type="ChEBI" id="CHEBI:61891"/>
        <dbReference type="EC" id="2.1.1.297"/>
    </reaction>
</comment>
<dbReference type="SUPFAM" id="SSF53335">
    <property type="entry name" value="S-adenosyl-L-methionine-dependent methyltransferases"/>
    <property type="match status" value="1"/>
</dbReference>
<evidence type="ECO:0000256" key="1">
    <source>
        <dbReference type="ARBA" id="ARBA00012771"/>
    </source>
</evidence>
<dbReference type="InterPro" id="IPR022446">
    <property type="entry name" value="MeTrfrase_put"/>
</dbReference>
<protein>
    <recommendedName>
        <fullName evidence="1">peptide chain release factor N(5)-glutamine methyltransferase</fullName>
        <ecNumber evidence="1">2.1.1.297</ecNumber>
    </recommendedName>
</protein>
<evidence type="ECO:0000313" key="8">
    <source>
        <dbReference type="Proteomes" id="UP001500320"/>
    </source>
</evidence>
<keyword evidence="3" id="KW-0808">Transferase</keyword>
<dbReference type="InterPro" id="IPR004556">
    <property type="entry name" value="HemK-like"/>
</dbReference>
<dbReference type="Proteomes" id="UP001500320">
    <property type="component" value="Unassembled WGS sequence"/>
</dbReference>
<dbReference type="InterPro" id="IPR029063">
    <property type="entry name" value="SAM-dependent_MTases_sf"/>
</dbReference>
<dbReference type="EC" id="2.1.1.297" evidence="1"/>
<evidence type="ECO:0000313" key="7">
    <source>
        <dbReference type="EMBL" id="GAA3138913.1"/>
    </source>
</evidence>
<dbReference type="PANTHER" id="PTHR18895:SF74">
    <property type="entry name" value="MTRF1L RELEASE FACTOR GLUTAMINE METHYLTRANSFERASE"/>
    <property type="match status" value="1"/>
</dbReference>
<dbReference type="InterPro" id="IPR050320">
    <property type="entry name" value="N5-glutamine_MTase"/>
</dbReference>
<dbReference type="Gene3D" id="1.10.8.10">
    <property type="entry name" value="DNA helicase RuvA subunit, C-terminal domain"/>
    <property type="match status" value="1"/>
</dbReference>
<gene>
    <name evidence="7" type="ORF">GCM10010466_32520</name>
</gene>
<comment type="caution">
    <text evidence="7">The sequence shown here is derived from an EMBL/GenBank/DDBJ whole genome shotgun (WGS) entry which is preliminary data.</text>
</comment>
<feature type="domain" description="Methyltransferase small" evidence="6">
    <location>
        <begin position="111"/>
        <end position="165"/>
    </location>
</feature>
<reference evidence="8" key="1">
    <citation type="journal article" date="2019" name="Int. J. Syst. Evol. Microbiol.">
        <title>The Global Catalogue of Microorganisms (GCM) 10K type strain sequencing project: providing services to taxonomists for standard genome sequencing and annotation.</title>
        <authorList>
            <consortium name="The Broad Institute Genomics Platform"/>
            <consortium name="The Broad Institute Genome Sequencing Center for Infectious Disease"/>
            <person name="Wu L."/>
            <person name="Ma J."/>
        </authorList>
    </citation>
    <scope>NUCLEOTIDE SEQUENCE [LARGE SCALE GENOMIC DNA]</scope>
    <source>
        <strain evidence="8">JCM 9373</strain>
    </source>
</reference>